<dbReference type="NCBIfam" id="TIGR03859">
    <property type="entry name" value="PQQ_PqqD"/>
    <property type="match status" value="1"/>
</dbReference>
<evidence type="ECO:0000313" key="6">
    <source>
        <dbReference type="Proteomes" id="UP000502041"/>
    </source>
</evidence>
<dbReference type="Gene3D" id="1.10.10.1150">
    <property type="entry name" value="Coenzyme PQQ synthesis protein D (PqqD)"/>
    <property type="match status" value="1"/>
</dbReference>
<gene>
    <name evidence="5" type="primary">pqqD</name>
    <name evidence="5" type="ORF">HC248_01173</name>
</gene>
<evidence type="ECO:0000256" key="4">
    <source>
        <dbReference type="SAM" id="MobiDB-lite"/>
    </source>
</evidence>
<dbReference type="EMBL" id="CP051461">
    <property type="protein sequence ID" value="QJC55889.1"/>
    <property type="molecule type" value="Genomic_DNA"/>
</dbReference>
<sequence>MTSTTTPSSTAPSNPDMSLPAFPRLSKIYRMQYEEVQSAWVLLYPEGMVKLNQSAAEILRRCNGERTVADIVADLELAFNTTALAPQVNDMLQEGMRRGWIT</sequence>
<dbReference type="AlphaFoldDB" id="A0A6H2H7P1"/>
<protein>
    <submittedName>
        <fullName evidence="5">Coenzyme PQQ synthesis protein D</fullName>
    </submittedName>
</protein>
<name>A0A6H2H7P1_9BURK</name>
<accession>A0A6H2H7P1</accession>
<keyword evidence="6" id="KW-1185">Reference proteome</keyword>
<dbReference type="InterPro" id="IPR022479">
    <property type="entry name" value="PqqD_bac"/>
</dbReference>
<dbReference type="RefSeq" id="WP_420371998.1">
    <property type="nucleotide sequence ID" value="NZ_CP051461.1"/>
</dbReference>
<comment type="subunit">
    <text evidence="2">Monomer. Interacts with PqqE.</text>
</comment>
<evidence type="ECO:0000313" key="5">
    <source>
        <dbReference type="EMBL" id="QJC55889.1"/>
    </source>
</evidence>
<evidence type="ECO:0000256" key="2">
    <source>
        <dbReference type="ARBA" id="ARBA00011741"/>
    </source>
</evidence>
<dbReference type="UniPathway" id="UPA00539"/>
<proteinExistence type="predicted"/>
<organism evidence="5 6">
    <name type="scientific">Polaromonas vacuolata</name>
    <dbReference type="NCBI Taxonomy" id="37448"/>
    <lineage>
        <taxon>Bacteria</taxon>
        <taxon>Pseudomonadati</taxon>
        <taxon>Pseudomonadota</taxon>
        <taxon>Betaproteobacteria</taxon>
        <taxon>Burkholderiales</taxon>
        <taxon>Comamonadaceae</taxon>
        <taxon>Polaromonas</taxon>
    </lineage>
</organism>
<feature type="compositionally biased region" description="Low complexity" evidence="4">
    <location>
        <begin position="1"/>
        <end position="13"/>
    </location>
</feature>
<evidence type="ECO:0000256" key="1">
    <source>
        <dbReference type="ARBA" id="ARBA00004886"/>
    </source>
</evidence>
<dbReference type="InterPro" id="IPR008792">
    <property type="entry name" value="PQQD"/>
</dbReference>
<dbReference type="InterPro" id="IPR041881">
    <property type="entry name" value="PqqD_sf"/>
</dbReference>
<comment type="pathway">
    <text evidence="1">Cofactor biosynthesis; pyrroloquinoline quinone biosynthesis.</text>
</comment>
<keyword evidence="3" id="KW-0884">PQQ biosynthesis</keyword>
<reference evidence="5 6" key="1">
    <citation type="submission" date="2020-04" db="EMBL/GenBank/DDBJ databases">
        <title>Complete genome of a Psychrophilic, Marine, Gas Vacuolate Bacterium Polaromonas vacuolata KCTC 22033T.</title>
        <authorList>
            <person name="Hwang K."/>
            <person name="Kim K.M."/>
        </authorList>
    </citation>
    <scope>NUCLEOTIDE SEQUENCE [LARGE SCALE GENOMIC DNA]</scope>
    <source>
        <strain evidence="5 6">KCTC 22033</strain>
    </source>
</reference>
<dbReference type="GO" id="GO:0018189">
    <property type="term" value="P:pyrroloquinoline quinone biosynthetic process"/>
    <property type="evidence" value="ECO:0007669"/>
    <property type="project" value="UniProtKB-UniPathway"/>
</dbReference>
<evidence type="ECO:0000256" key="3">
    <source>
        <dbReference type="ARBA" id="ARBA00022905"/>
    </source>
</evidence>
<feature type="region of interest" description="Disordered" evidence="4">
    <location>
        <begin position="1"/>
        <end position="20"/>
    </location>
</feature>
<dbReference type="Proteomes" id="UP000502041">
    <property type="component" value="Chromosome"/>
</dbReference>
<dbReference type="Pfam" id="PF05402">
    <property type="entry name" value="PqqD"/>
    <property type="match status" value="1"/>
</dbReference>
<dbReference type="KEGG" id="pvac:HC248_01173"/>
<dbReference type="GO" id="GO:0048038">
    <property type="term" value="F:quinone binding"/>
    <property type="evidence" value="ECO:0007669"/>
    <property type="project" value="InterPro"/>
</dbReference>